<keyword evidence="3" id="KW-0378">Hydrolase</keyword>
<evidence type="ECO:0000256" key="4">
    <source>
        <dbReference type="ARBA" id="ARBA00022833"/>
    </source>
</evidence>
<dbReference type="PANTHER" id="PTHR30471">
    <property type="entry name" value="DNA REPAIR PROTEIN RADC"/>
    <property type="match status" value="1"/>
</dbReference>
<organism evidence="8 9">
    <name type="scientific">Cerasicoccus arenae</name>
    <dbReference type="NCBI Taxonomy" id="424488"/>
    <lineage>
        <taxon>Bacteria</taxon>
        <taxon>Pseudomonadati</taxon>
        <taxon>Verrucomicrobiota</taxon>
        <taxon>Opitutia</taxon>
        <taxon>Puniceicoccales</taxon>
        <taxon>Cerasicoccaceae</taxon>
        <taxon>Cerasicoccus</taxon>
    </lineage>
</organism>
<dbReference type="GO" id="GO:0008237">
    <property type="term" value="F:metallopeptidase activity"/>
    <property type="evidence" value="ECO:0007669"/>
    <property type="project" value="UniProtKB-KW"/>
</dbReference>
<reference evidence="8" key="2">
    <citation type="submission" date="2020-09" db="EMBL/GenBank/DDBJ databases">
        <authorList>
            <person name="Sun Q."/>
            <person name="Kim S."/>
        </authorList>
    </citation>
    <scope>NUCLEOTIDE SEQUENCE</scope>
    <source>
        <strain evidence="8">KCTC 12870</strain>
    </source>
</reference>
<dbReference type="InterPro" id="IPR037518">
    <property type="entry name" value="MPN"/>
</dbReference>
<evidence type="ECO:0000256" key="1">
    <source>
        <dbReference type="ARBA" id="ARBA00022670"/>
    </source>
</evidence>
<dbReference type="CDD" id="cd08071">
    <property type="entry name" value="MPN_DUF2466"/>
    <property type="match status" value="1"/>
</dbReference>
<dbReference type="SUPFAM" id="SSF47781">
    <property type="entry name" value="RuvA domain 2-like"/>
    <property type="match status" value="1"/>
</dbReference>
<dbReference type="SUPFAM" id="SSF102712">
    <property type="entry name" value="JAB1/MPN domain"/>
    <property type="match status" value="1"/>
</dbReference>
<dbReference type="AlphaFoldDB" id="A0A8J3GDT2"/>
<evidence type="ECO:0000256" key="6">
    <source>
        <dbReference type="RuleBase" id="RU003797"/>
    </source>
</evidence>
<dbReference type="Pfam" id="PF20582">
    <property type="entry name" value="UPF0758_N"/>
    <property type="match status" value="1"/>
</dbReference>
<dbReference type="EMBL" id="BMXG01000012">
    <property type="protein sequence ID" value="GHC04382.1"/>
    <property type="molecule type" value="Genomic_DNA"/>
</dbReference>
<gene>
    <name evidence="8" type="ORF">GCM10007047_21380</name>
</gene>
<evidence type="ECO:0000256" key="5">
    <source>
        <dbReference type="ARBA" id="ARBA00023049"/>
    </source>
</evidence>
<evidence type="ECO:0000256" key="3">
    <source>
        <dbReference type="ARBA" id="ARBA00022801"/>
    </source>
</evidence>
<proteinExistence type="inferred from homology"/>
<name>A0A8J3GDT2_9BACT</name>
<comment type="similarity">
    <text evidence="6">Belongs to the UPF0758 family.</text>
</comment>
<dbReference type="PANTHER" id="PTHR30471:SF3">
    <property type="entry name" value="UPF0758 PROTEIN YEES-RELATED"/>
    <property type="match status" value="1"/>
</dbReference>
<feature type="domain" description="MPN" evidence="7">
    <location>
        <begin position="105"/>
        <end position="229"/>
    </location>
</feature>
<accession>A0A8J3GDT2</accession>
<dbReference type="Gene3D" id="3.40.140.10">
    <property type="entry name" value="Cytidine Deaminase, domain 2"/>
    <property type="match status" value="1"/>
</dbReference>
<dbReference type="GO" id="GO:0046872">
    <property type="term" value="F:metal ion binding"/>
    <property type="evidence" value="ECO:0007669"/>
    <property type="project" value="UniProtKB-KW"/>
</dbReference>
<dbReference type="RefSeq" id="WP_189514932.1">
    <property type="nucleotide sequence ID" value="NZ_BMXG01000012.1"/>
</dbReference>
<dbReference type="InterPro" id="IPR001405">
    <property type="entry name" value="UPF0758"/>
</dbReference>
<sequence>MSEDTPHHLGHRARLRERFMRGGLDHFADHEAIELLLTLCIPRRDTKPLAKALLAKFGSLKGILDAPLDELQAQDGIGQVTPVALRIIKETMILYLRQQAEERPMLDSVDSLIDLWRARLGELNNEVFEVAYLDHAYQLMKNGIERLEVGLPNRASVYPQKVARAALQRHAVYVVIAHNHPTGELEPSPQDLRLTEAIQAACKAVGVQLLDHIIATSDSATSFLDRELL</sequence>
<keyword evidence="2" id="KW-0479">Metal-binding</keyword>
<evidence type="ECO:0000313" key="8">
    <source>
        <dbReference type="EMBL" id="GHC04382.1"/>
    </source>
</evidence>
<keyword evidence="9" id="KW-1185">Reference proteome</keyword>
<dbReference type="Proteomes" id="UP000642829">
    <property type="component" value="Unassembled WGS sequence"/>
</dbReference>
<protein>
    <submittedName>
        <fullName evidence="8">UPF0758 protein</fullName>
    </submittedName>
</protein>
<keyword evidence="5" id="KW-0482">Metalloprotease</keyword>
<evidence type="ECO:0000313" key="9">
    <source>
        <dbReference type="Proteomes" id="UP000642829"/>
    </source>
</evidence>
<dbReference type="Pfam" id="PF04002">
    <property type="entry name" value="RadC"/>
    <property type="match status" value="1"/>
</dbReference>
<dbReference type="GO" id="GO:0006508">
    <property type="term" value="P:proteolysis"/>
    <property type="evidence" value="ECO:0007669"/>
    <property type="project" value="UniProtKB-KW"/>
</dbReference>
<dbReference type="NCBIfam" id="TIGR00608">
    <property type="entry name" value="radc"/>
    <property type="match status" value="1"/>
</dbReference>
<evidence type="ECO:0000259" key="7">
    <source>
        <dbReference type="PROSITE" id="PS50249"/>
    </source>
</evidence>
<evidence type="ECO:0000256" key="2">
    <source>
        <dbReference type="ARBA" id="ARBA00022723"/>
    </source>
</evidence>
<comment type="caution">
    <text evidence="8">The sequence shown here is derived from an EMBL/GenBank/DDBJ whole genome shotgun (WGS) entry which is preliminary data.</text>
</comment>
<dbReference type="InterPro" id="IPR010994">
    <property type="entry name" value="RuvA_2-like"/>
</dbReference>
<keyword evidence="1" id="KW-0645">Protease</keyword>
<dbReference type="InterPro" id="IPR025657">
    <property type="entry name" value="RadC_JAB"/>
</dbReference>
<dbReference type="Gene3D" id="1.10.150.20">
    <property type="entry name" value="5' to 3' exonuclease, C-terminal subdomain"/>
    <property type="match status" value="1"/>
</dbReference>
<keyword evidence="4" id="KW-0862">Zinc</keyword>
<reference evidence="8" key="1">
    <citation type="journal article" date="2014" name="Int. J. Syst. Evol. Microbiol.">
        <title>Complete genome sequence of Corynebacterium casei LMG S-19264T (=DSM 44701T), isolated from a smear-ripened cheese.</title>
        <authorList>
            <consortium name="US DOE Joint Genome Institute (JGI-PGF)"/>
            <person name="Walter F."/>
            <person name="Albersmeier A."/>
            <person name="Kalinowski J."/>
            <person name="Ruckert C."/>
        </authorList>
    </citation>
    <scope>NUCLEOTIDE SEQUENCE</scope>
    <source>
        <strain evidence="8">KCTC 12870</strain>
    </source>
</reference>
<dbReference type="PROSITE" id="PS50249">
    <property type="entry name" value="MPN"/>
    <property type="match status" value="1"/>
</dbReference>
<dbReference type="InterPro" id="IPR046778">
    <property type="entry name" value="UPF0758_N"/>
</dbReference>